<comment type="caution">
    <text evidence="4">The sequence shown here is derived from an EMBL/GenBank/DDBJ whole genome shotgun (WGS) entry which is preliminary data.</text>
</comment>
<keyword evidence="1" id="KW-0808">Transferase</keyword>
<name>A0ABT2GPE3_9MICO</name>
<evidence type="ECO:0000256" key="1">
    <source>
        <dbReference type="ARBA" id="ARBA00022679"/>
    </source>
</evidence>
<organism evidence="4 5">
    <name type="scientific">Herbiconiux aconitum</name>
    <dbReference type="NCBI Taxonomy" id="2970913"/>
    <lineage>
        <taxon>Bacteria</taxon>
        <taxon>Bacillati</taxon>
        <taxon>Actinomycetota</taxon>
        <taxon>Actinomycetes</taxon>
        <taxon>Micrococcales</taxon>
        <taxon>Microbacteriaceae</taxon>
        <taxon>Herbiconiux</taxon>
    </lineage>
</organism>
<feature type="domain" description="Methyltransferase" evidence="3">
    <location>
        <begin position="47"/>
        <end position="140"/>
    </location>
</feature>
<dbReference type="InterPro" id="IPR029063">
    <property type="entry name" value="SAM-dependent_MTases_sf"/>
</dbReference>
<keyword evidence="5" id="KW-1185">Reference proteome</keyword>
<dbReference type="RefSeq" id="WP_259506744.1">
    <property type="nucleotide sequence ID" value="NZ_JANLCM010000001.1"/>
</dbReference>
<accession>A0ABT2GPE3</accession>
<protein>
    <submittedName>
        <fullName evidence="4">Class I SAM-dependent methyltransferase</fullName>
    </submittedName>
</protein>
<feature type="compositionally biased region" description="Basic and acidic residues" evidence="2">
    <location>
        <begin position="168"/>
        <end position="187"/>
    </location>
</feature>
<dbReference type="GO" id="GO:0032259">
    <property type="term" value="P:methylation"/>
    <property type="evidence" value="ECO:0007669"/>
    <property type="project" value="UniProtKB-KW"/>
</dbReference>
<feature type="region of interest" description="Disordered" evidence="2">
    <location>
        <begin position="154"/>
        <end position="223"/>
    </location>
</feature>
<dbReference type="GO" id="GO:0008168">
    <property type="term" value="F:methyltransferase activity"/>
    <property type="evidence" value="ECO:0007669"/>
    <property type="project" value="UniProtKB-KW"/>
</dbReference>
<dbReference type="InterPro" id="IPR041698">
    <property type="entry name" value="Methyltransf_25"/>
</dbReference>
<dbReference type="PANTHER" id="PTHR43861">
    <property type="entry name" value="TRANS-ACONITATE 2-METHYLTRANSFERASE-RELATED"/>
    <property type="match status" value="1"/>
</dbReference>
<evidence type="ECO:0000313" key="5">
    <source>
        <dbReference type="Proteomes" id="UP001165584"/>
    </source>
</evidence>
<keyword evidence="4" id="KW-0489">Methyltransferase</keyword>
<evidence type="ECO:0000259" key="3">
    <source>
        <dbReference type="Pfam" id="PF13649"/>
    </source>
</evidence>
<dbReference type="CDD" id="cd02440">
    <property type="entry name" value="AdoMet_MTases"/>
    <property type="match status" value="1"/>
</dbReference>
<evidence type="ECO:0000256" key="2">
    <source>
        <dbReference type="SAM" id="MobiDB-lite"/>
    </source>
</evidence>
<dbReference type="EMBL" id="JANLCM010000001">
    <property type="protein sequence ID" value="MCS5718053.1"/>
    <property type="molecule type" value="Genomic_DNA"/>
</dbReference>
<dbReference type="Gene3D" id="3.40.50.150">
    <property type="entry name" value="Vaccinia Virus protein VP39"/>
    <property type="match status" value="1"/>
</dbReference>
<proteinExistence type="predicted"/>
<sequence length="258" mass="27641">MNENTETDATAFWEGRYREREQIWSGRANRALVDVVDQLAVPPGRALDLGSGEGADSIWLAEHGWQVTGVDISGTALSRAGVHASDRGVADRITWLQADLASWTPPAEYDLVSACFLHSPVAFPREEVLRHAAGAVAAGGYLLVVGHAGFPPWSRDSHDEAGGEDEDVRAPGGEHEHGGGHGGEHAHGNRHTHGGGQTDSHAHGHDDLPTPAQVRESLALPEDAWETVIAENRSREATGPDGQQAVLDDAILLLRRRD</sequence>
<dbReference type="PANTHER" id="PTHR43861:SF3">
    <property type="entry name" value="PUTATIVE (AFU_ORTHOLOGUE AFUA_2G14390)-RELATED"/>
    <property type="match status" value="1"/>
</dbReference>
<reference evidence="4" key="1">
    <citation type="submission" date="2022-08" db="EMBL/GenBank/DDBJ databases">
        <authorList>
            <person name="Deng Y."/>
            <person name="Han X.-F."/>
            <person name="Zhang Y.-Q."/>
        </authorList>
    </citation>
    <scope>NUCLEOTIDE SEQUENCE</scope>
    <source>
        <strain evidence="4">CPCC 205763</strain>
    </source>
</reference>
<dbReference type="Pfam" id="PF13649">
    <property type="entry name" value="Methyltransf_25"/>
    <property type="match status" value="1"/>
</dbReference>
<dbReference type="SUPFAM" id="SSF53335">
    <property type="entry name" value="S-adenosyl-L-methionine-dependent methyltransferases"/>
    <property type="match status" value="1"/>
</dbReference>
<gene>
    <name evidence="4" type="ORF">N1027_07865</name>
</gene>
<evidence type="ECO:0000313" key="4">
    <source>
        <dbReference type="EMBL" id="MCS5718053.1"/>
    </source>
</evidence>
<dbReference type="Proteomes" id="UP001165584">
    <property type="component" value="Unassembled WGS sequence"/>
</dbReference>